<reference evidence="2" key="1">
    <citation type="journal article" date="2016" name="Proc. Natl. Acad. Sci. U.S.A.">
        <title>Lipid metabolic changes in an early divergent fungus govern the establishment of a mutualistic symbiosis with endobacteria.</title>
        <authorList>
            <person name="Lastovetsky O.A."/>
            <person name="Gaspar M.L."/>
            <person name="Mondo S.J."/>
            <person name="LaButti K.M."/>
            <person name="Sandor L."/>
            <person name="Grigoriev I.V."/>
            <person name="Henry S.A."/>
            <person name="Pawlowska T.E."/>
        </authorList>
    </citation>
    <scope>NUCLEOTIDE SEQUENCE [LARGE SCALE GENOMIC DNA]</scope>
    <source>
        <strain evidence="2">ATCC 52814</strain>
    </source>
</reference>
<proteinExistence type="predicted"/>
<dbReference type="AlphaFoldDB" id="A0A1X0QSN6"/>
<gene>
    <name evidence="2" type="ORF">BCV72DRAFT_244924</name>
</gene>
<sequence>MSFNQEIQRLELQIKEIKQEIQQEGDNVKEKTEQLNDLHKERQEKENLLNLEKKVQEMFDELYQKAERRMNLVEELESKGLLDESNRQDIVTELIKSKDDKIASLNKQIEDKQRDLQRLK</sequence>
<protein>
    <submittedName>
        <fullName evidence="2">Uncharacterized protein</fullName>
    </submittedName>
</protein>
<evidence type="ECO:0000256" key="1">
    <source>
        <dbReference type="SAM" id="Coils"/>
    </source>
</evidence>
<dbReference type="Proteomes" id="UP000242414">
    <property type="component" value="Unassembled WGS sequence"/>
</dbReference>
<dbReference type="VEuPathDB" id="FungiDB:BCV72DRAFT_244924"/>
<dbReference type="OrthoDB" id="10315979at2759"/>
<organism evidence="2">
    <name type="scientific">Rhizopus microsporus var. microsporus</name>
    <dbReference type="NCBI Taxonomy" id="86635"/>
    <lineage>
        <taxon>Eukaryota</taxon>
        <taxon>Fungi</taxon>
        <taxon>Fungi incertae sedis</taxon>
        <taxon>Mucoromycota</taxon>
        <taxon>Mucoromycotina</taxon>
        <taxon>Mucoromycetes</taxon>
        <taxon>Mucorales</taxon>
        <taxon>Mucorineae</taxon>
        <taxon>Rhizopodaceae</taxon>
        <taxon>Rhizopus</taxon>
    </lineage>
</organism>
<keyword evidence="1" id="KW-0175">Coiled coil</keyword>
<dbReference type="EMBL" id="KV922033">
    <property type="protein sequence ID" value="ORE02774.1"/>
    <property type="molecule type" value="Genomic_DNA"/>
</dbReference>
<name>A0A1X0QSN6_RHIZD</name>
<accession>A0A1X0QSN6</accession>
<evidence type="ECO:0000313" key="2">
    <source>
        <dbReference type="EMBL" id="ORE02774.1"/>
    </source>
</evidence>
<feature type="coiled-coil region" evidence="1">
    <location>
        <begin position="7"/>
        <end position="115"/>
    </location>
</feature>